<name>A0A1D2M1T7_ORCCI</name>
<feature type="domain" description="Mutator-like transposase" evidence="1">
    <location>
        <begin position="43"/>
        <end position="111"/>
    </location>
</feature>
<proteinExistence type="predicted"/>
<dbReference type="EMBL" id="LJIJ01006745">
    <property type="protein sequence ID" value="ODM86926.1"/>
    <property type="molecule type" value="Genomic_DNA"/>
</dbReference>
<protein>
    <recommendedName>
        <fullName evidence="1">Mutator-like transposase domain-containing protein</fullName>
    </recommendedName>
</protein>
<organism evidence="2 3">
    <name type="scientific">Orchesella cincta</name>
    <name type="common">Springtail</name>
    <name type="synonym">Podura cincta</name>
    <dbReference type="NCBI Taxonomy" id="48709"/>
    <lineage>
        <taxon>Eukaryota</taxon>
        <taxon>Metazoa</taxon>
        <taxon>Ecdysozoa</taxon>
        <taxon>Arthropoda</taxon>
        <taxon>Hexapoda</taxon>
        <taxon>Collembola</taxon>
        <taxon>Entomobryomorpha</taxon>
        <taxon>Entomobryoidea</taxon>
        <taxon>Orchesellidae</taxon>
        <taxon>Orchesellinae</taxon>
        <taxon>Orchesella</taxon>
    </lineage>
</organism>
<keyword evidence="3" id="KW-1185">Reference proteome</keyword>
<comment type="caution">
    <text evidence="2">The sequence shown here is derived from an EMBL/GenBank/DDBJ whole genome shotgun (WGS) entry which is preliminary data.</text>
</comment>
<dbReference type="AlphaFoldDB" id="A0A1D2M1T7"/>
<accession>A0A1D2M1T7</accession>
<evidence type="ECO:0000313" key="3">
    <source>
        <dbReference type="Proteomes" id="UP000094527"/>
    </source>
</evidence>
<dbReference type="Pfam" id="PF20700">
    <property type="entry name" value="Mutator"/>
    <property type="match status" value="1"/>
</dbReference>
<dbReference type="Proteomes" id="UP000094527">
    <property type="component" value="Unassembled WGS sequence"/>
</dbReference>
<evidence type="ECO:0000259" key="1">
    <source>
        <dbReference type="Pfam" id="PF20700"/>
    </source>
</evidence>
<reference evidence="2 3" key="1">
    <citation type="journal article" date="2016" name="Genome Biol. Evol.">
        <title>Gene Family Evolution Reflects Adaptation to Soil Environmental Stressors in the Genome of the Collembolan Orchesella cincta.</title>
        <authorList>
            <person name="Faddeeva-Vakhrusheva A."/>
            <person name="Derks M.F."/>
            <person name="Anvar S.Y."/>
            <person name="Agamennone V."/>
            <person name="Suring W."/>
            <person name="Smit S."/>
            <person name="van Straalen N.M."/>
            <person name="Roelofs D."/>
        </authorList>
    </citation>
    <scope>NUCLEOTIDE SEQUENCE [LARGE SCALE GENOMIC DNA]</scope>
    <source>
        <tissue evidence="2">Mixed pool</tissue>
    </source>
</reference>
<dbReference type="OMA" id="SKNIEMH"/>
<evidence type="ECO:0000313" key="2">
    <source>
        <dbReference type="EMBL" id="ODM86926.1"/>
    </source>
</evidence>
<feature type="non-terminal residue" evidence="2">
    <location>
        <position position="116"/>
    </location>
</feature>
<sequence>MKSARVQTDGLLAETKLGALLQFNVRSSCNYWMCYKEESDSIRQKTYYLCSKYATKGTQLKPHVCFKNWDNPSTAMESSIIVGVFQKSIEVHGLVYNCFIWDGDASVYSSLLVPCA</sequence>
<dbReference type="OrthoDB" id="10069847at2759"/>
<dbReference type="InterPro" id="IPR049012">
    <property type="entry name" value="Mutator_transp_dom"/>
</dbReference>
<gene>
    <name evidence="2" type="ORF">Ocin01_19756</name>
</gene>